<proteinExistence type="predicted"/>
<dbReference type="PRINTS" id="PR00344">
    <property type="entry name" value="BCTRLSENSOR"/>
</dbReference>
<protein>
    <recommendedName>
        <fullName evidence="2">histidine kinase</fullName>
        <ecNumber evidence="2">2.7.13.3</ecNumber>
    </recommendedName>
</protein>
<dbReference type="Gene3D" id="3.30.565.10">
    <property type="entry name" value="Histidine kinase-like ATPase, C-terminal domain"/>
    <property type="match status" value="1"/>
</dbReference>
<evidence type="ECO:0000256" key="1">
    <source>
        <dbReference type="ARBA" id="ARBA00000085"/>
    </source>
</evidence>
<dbReference type="SUPFAM" id="SSF47384">
    <property type="entry name" value="Homodimeric domain of signal transducing histidine kinase"/>
    <property type="match status" value="1"/>
</dbReference>
<comment type="catalytic activity">
    <reaction evidence="1">
        <text>ATP + protein L-histidine = ADP + protein N-phospho-L-histidine.</text>
        <dbReference type="EC" id="2.7.13.3"/>
    </reaction>
</comment>
<evidence type="ECO:0000313" key="9">
    <source>
        <dbReference type="EMBL" id="MFN0257191.1"/>
    </source>
</evidence>
<evidence type="ECO:0000256" key="3">
    <source>
        <dbReference type="ARBA" id="ARBA00022553"/>
    </source>
</evidence>
<keyword evidence="7" id="KW-1133">Transmembrane helix</keyword>
<evidence type="ECO:0000313" key="10">
    <source>
        <dbReference type="Proteomes" id="UP001517247"/>
    </source>
</evidence>
<dbReference type="InterPro" id="IPR003661">
    <property type="entry name" value="HisK_dim/P_dom"/>
</dbReference>
<dbReference type="Proteomes" id="UP001517247">
    <property type="component" value="Unassembled WGS sequence"/>
</dbReference>
<feature type="domain" description="Histidine kinase" evidence="8">
    <location>
        <begin position="280"/>
        <end position="492"/>
    </location>
</feature>
<keyword evidence="3" id="KW-0597">Phosphoprotein</keyword>
<dbReference type="EMBL" id="SSHJ02000008">
    <property type="protein sequence ID" value="MFN0257191.1"/>
    <property type="molecule type" value="Genomic_DNA"/>
</dbReference>
<dbReference type="InterPro" id="IPR004358">
    <property type="entry name" value="Sig_transdc_His_kin-like_C"/>
</dbReference>
<evidence type="ECO:0000256" key="7">
    <source>
        <dbReference type="SAM" id="Phobius"/>
    </source>
</evidence>
<dbReference type="RefSeq" id="WP_138724267.1">
    <property type="nucleotide sequence ID" value="NZ_SSHJ02000008.1"/>
</dbReference>
<dbReference type="EC" id="2.7.13.3" evidence="2"/>
<reference evidence="9 10" key="1">
    <citation type="submission" date="2024-12" db="EMBL/GenBank/DDBJ databases">
        <authorList>
            <person name="Hu S."/>
        </authorList>
    </citation>
    <scope>NUCLEOTIDE SEQUENCE [LARGE SCALE GENOMIC DNA]</scope>
    <source>
        <strain evidence="9 10">THG-T11</strain>
    </source>
</reference>
<dbReference type="PROSITE" id="PS50109">
    <property type="entry name" value="HIS_KIN"/>
    <property type="match status" value="1"/>
</dbReference>
<dbReference type="CDD" id="cd00082">
    <property type="entry name" value="HisKA"/>
    <property type="match status" value="1"/>
</dbReference>
<evidence type="ECO:0000256" key="2">
    <source>
        <dbReference type="ARBA" id="ARBA00012438"/>
    </source>
</evidence>
<dbReference type="SUPFAM" id="SSF55874">
    <property type="entry name" value="ATPase domain of HSP90 chaperone/DNA topoisomerase II/histidine kinase"/>
    <property type="match status" value="1"/>
</dbReference>
<dbReference type="Pfam" id="PF02518">
    <property type="entry name" value="HATPase_c"/>
    <property type="match status" value="1"/>
</dbReference>
<dbReference type="GO" id="GO:0016301">
    <property type="term" value="F:kinase activity"/>
    <property type="evidence" value="ECO:0007669"/>
    <property type="project" value="UniProtKB-KW"/>
</dbReference>
<dbReference type="SMART" id="SM00387">
    <property type="entry name" value="HATPase_c"/>
    <property type="match status" value="1"/>
</dbReference>
<name>A0ABW9J9J8_9SPHI</name>
<dbReference type="InterPro" id="IPR050351">
    <property type="entry name" value="BphY/WalK/GraS-like"/>
</dbReference>
<dbReference type="SMART" id="SM00388">
    <property type="entry name" value="HisKA"/>
    <property type="match status" value="1"/>
</dbReference>
<dbReference type="InterPro" id="IPR036890">
    <property type="entry name" value="HATPase_C_sf"/>
</dbReference>
<keyword evidence="7" id="KW-0812">Transmembrane</keyword>
<dbReference type="PANTHER" id="PTHR45453">
    <property type="entry name" value="PHOSPHATE REGULON SENSOR PROTEIN PHOR"/>
    <property type="match status" value="1"/>
</dbReference>
<feature type="transmembrane region" description="Helical" evidence="7">
    <location>
        <begin position="241"/>
        <end position="261"/>
    </location>
</feature>
<sequence>MQRRIVYILVLMTCCITLIIGLQVYWNYSNYKITVSNFKKESNNALVSAVKIQQQKRLEEIANKIKRLMADTSFLTITCNINNRDSNTVFVISDTHPKFKEDTARKVSLYKVGMTTFTQQLRKITPEAKQLFIDHFIKNTLRRDLQEGTIYYYTQGLGDSISAAMINNKFNANQLSKIYAEELGAKGIYTDVKLAFSRANVAASSFQTKKVNASLLQYGKQNVVYGILENPNQYYLKEMKWILVSSVLLICIVTMCFYYTAKTLLSQQKLALLKNQFVSNMTHEIHTPLASIKITAEALQKYDLDKNSTSEYLEIIQNQTDKLIDLTNQLLNKARNEHFELQDFENLALDHLIRNVINHQAVEDKVKINYNESNFRIKGNNVHLTNVFNNIVDNALKYNRSEIKQVDIDAIKRNHIIEISISDNGIGISAENLKYIFDPFYRVTANETHDVKGYGLGLDYAKTVIEKHGGTIEVRSEVNKGSTFIINLPYEG</sequence>
<keyword evidence="10" id="KW-1185">Reference proteome</keyword>
<comment type="caution">
    <text evidence="9">The sequence shown here is derived from an EMBL/GenBank/DDBJ whole genome shotgun (WGS) entry which is preliminary data.</text>
</comment>
<dbReference type="Gene3D" id="1.10.287.130">
    <property type="match status" value="1"/>
</dbReference>
<keyword evidence="4" id="KW-0808">Transferase</keyword>
<keyword evidence="5 9" id="KW-0418">Kinase</keyword>
<accession>A0ABW9J9J8</accession>
<evidence type="ECO:0000256" key="5">
    <source>
        <dbReference type="ARBA" id="ARBA00022777"/>
    </source>
</evidence>
<keyword evidence="7" id="KW-0472">Membrane</keyword>
<dbReference type="Pfam" id="PF00512">
    <property type="entry name" value="HisKA"/>
    <property type="match status" value="1"/>
</dbReference>
<gene>
    <name evidence="9" type="ORF">E6A44_016490</name>
</gene>
<dbReference type="InterPro" id="IPR036097">
    <property type="entry name" value="HisK_dim/P_sf"/>
</dbReference>
<evidence type="ECO:0000256" key="4">
    <source>
        <dbReference type="ARBA" id="ARBA00022679"/>
    </source>
</evidence>
<keyword evidence="6" id="KW-0902">Two-component regulatory system</keyword>
<dbReference type="PANTHER" id="PTHR45453:SF1">
    <property type="entry name" value="PHOSPHATE REGULON SENSOR PROTEIN PHOR"/>
    <property type="match status" value="1"/>
</dbReference>
<evidence type="ECO:0000259" key="8">
    <source>
        <dbReference type="PROSITE" id="PS50109"/>
    </source>
</evidence>
<dbReference type="InterPro" id="IPR005467">
    <property type="entry name" value="His_kinase_dom"/>
</dbReference>
<dbReference type="CDD" id="cd00075">
    <property type="entry name" value="HATPase"/>
    <property type="match status" value="1"/>
</dbReference>
<organism evidence="9 10">
    <name type="scientific">Pedobacter ureilyticus</name>
    <dbReference type="NCBI Taxonomy" id="1393051"/>
    <lineage>
        <taxon>Bacteria</taxon>
        <taxon>Pseudomonadati</taxon>
        <taxon>Bacteroidota</taxon>
        <taxon>Sphingobacteriia</taxon>
        <taxon>Sphingobacteriales</taxon>
        <taxon>Sphingobacteriaceae</taxon>
        <taxon>Pedobacter</taxon>
    </lineage>
</organism>
<dbReference type="InterPro" id="IPR003594">
    <property type="entry name" value="HATPase_dom"/>
</dbReference>
<feature type="transmembrane region" description="Helical" evidence="7">
    <location>
        <begin position="6"/>
        <end position="26"/>
    </location>
</feature>
<evidence type="ECO:0000256" key="6">
    <source>
        <dbReference type="ARBA" id="ARBA00023012"/>
    </source>
</evidence>